<evidence type="ECO:0000313" key="1">
    <source>
        <dbReference type="EMBL" id="EHL14997.1"/>
    </source>
</evidence>
<protein>
    <submittedName>
        <fullName evidence="1">Uncharacterized protein</fullName>
    </submittedName>
</protein>
<dbReference type="RefSeq" id="WP_009527394.1">
    <property type="nucleotide sequence ID" value="NZ_JH815225.1"/>
</dbReference>
<name>V9HJN2_9FIRM</name>
<gene>
    <name evidence="1" type="ORF">HMPREF9630_00775</name>
</gene>
<proteinExistence type="predicted"/>
<dbReference type="EMBL" id="AFZF02000006">
    <property type="protein sequence ID" value="EHL14997.1"/>
    <property type="molecule type" value="Genomic_DNA"/>
</dbReference>
<dbReference type="AlphaFoldDB" id="V9HJN2"/>
<reference evidence="1 2" key="1">
    <citation type="submission" date="2012-05" db="EMBL/GenBank/DDBJ databases">
        <title>The Genome Sequence of Eubacteriaceae bacterium CM2.</title>
        <authorList>
            <consortium name="The Broad Institute Genome Sequencing Platform"/>
            <person name="Earl A."/>
            <person name="Ward D."/>
            <person name="Feldgarden M."/>
            <person name="Gevers D."/>
            <person name="Sizova M."/>
            <person name="Hazen A."/>
            <person name="Epstein S."/>
            <person name="Walker B."/>
            <person name="Young S.K."/>
            <person name="Zeng Q."/>
            <person name="Gargeya S."/>
            <person name="Fitzgerald M."/>
            <person name="Haas B."/>
            <person name="Abouelleil A."/>
            <person name="Alvarado L."/>
            <person name="Arachchi H.M."/>
            <person name="Berlin A."/>
            <person name="Chapman S.B."/>
            <person name="Goldberg J."/>
            <person name="Griggs A."/>
            <person name="Gujja S."/>
            <person name="Hansen M."/>
            <person name="Howarth C."/>
            <person name="Imamovic A."/>
            <person name="Larimer J."/>
            <person name="McCowen C."/>
            <person name="Montmayeur A."/>
            <person name="Murphy C."/>
            <person name="Neiman D."/>
            <person name="Pearson M."/>
            <person name="Priest M."/>
            <person name="Roberts A."/>
            <person name="Saif S."/>
            <person name="Shea T."/>
            <person name="Sisk P."/>
            <person name="Sykes S."/>
            <person name="Wortman J."/>
            <person name="Nusbaum C."/>
            <person name="Birren B."/>
        </authorList>
    </citation>
    <scope>NUCLEOTIDE SEQUENCE [LARGE SCALE GENOMIC DNA]</scope>
    <source>
        <strain evidence="1 2">CM2</strain>
    </source>
</reference>
<sequence length="52" mass="5953">MRKEELIAFLNKQTTELDELDDGLVRSLIEQITVYGIERLIIEFKSGAKATI</sequence>
<dbReference type="HOGENOM" id="CLU_3082964_0_0_9"/>
<organism evidence="1 2">
    <name type="scientific">Peptoanaerobacter stomatis</name>
    <dbReference type="NCBI Taxonomy" id="796937"/>
    <lineage>
        <taxon>Bacteria</taxon>
        <taxon>Bacillati</taxon>
        <taxon>Bacillota</taxon>
        <taxon>Clostridia</taxon>
        <taxon>Peptostreptococcales</taxon>
        <taxon>Filifactoraceae</taxon>
        <taxon>Peptoanaerobacter</taxon>
    </lineage>
</organism>
<dbReference type="Proteomes" id="UP000017818">
    <property type="component" value="Unassembled WGS sequence"/>
</dbReference>
<evidence type="ECO:0000313" key="2">
    <source>
        <dbReference type="Proteomes" id="UP000017818"/>
    </source>
</evidence>
<accession>V9HJN2</accession>
<comment type="caution">
    <text evidence="1">The sequence shown here is derived from an EMBL/GenBank/DDBJ whole genome shotgun (WGS) entry which is preliminary data.</text>
</comment>